<dbReference type="AlphaFoldDB" id="L8HAF0"/>
<dbReference type="PROSITE" id="PS50222">
    <property type="entry name" value="EF_HAND_2"/>
    <property type="match status" value="2"/>
</dbReference>
<dbReference type="Gene3D" id="1.10.238.10">
    <property type="entry name" value="EF-hand"/>
    <property type="match status" value="1"/>
</dbReference>
<gene>
    <name evidence="12" type="ORF">ACA1_321920</name>
</gene>
<dbReference type="STRING" id="1257118.L8HAF0"/>
<feature type="domain" description="EF-hand" evidence="11">
    <location>
        <begin position="565"/>
        <end position="600"/>
    </location>
</feature>
<dbReference type="InterPro" id="IPR036188">
    <property type="entry name" value="FAD/NAD-bd_sf"/>
</dbReference>
<dbReference type="InterPro" id="IPR002048">
    <property type="entry name" value="EF_hand_dom"/>
</dbReference>
<dbReference type="InterPro" id="IPR011992">
    <property type="entry name" value="EF-hand-dom_pair"/>
</dbReference>
<comment type="catalytic activity">
    <reaction evidence="10">
        <text>a quinone + sn-glycerol 3-phosphate = dihydroxyacetone phosphate + a quinol</text>
        <dbReference type="Rhea" id="RHEA:18977"/>
        <dbReference type="ChEBI" id="CHEBI:24646"/>
        <dbReference type="ChEBI" id="CHEBI:57597"/>
        <dbReference type="ChEBI" id="CHEBI:57642"/>
        <dbReference type="ChEBI" id="CHEBI:132124"/>
        <dbReference type="EC" id="1.1.5.3"/>
    </reaction>
</comment>
<dbReference type="SUPFAM" id="SSF51905">
    <property type="entry name" value="FAD/NAD(P)-binding domain"/>
    <property type="match status" value="1"/>
</dbReference>
<name>L8HAF0_ACACF</name>
<evidence type="ECO:0000256" key="8">
    <source>
        <dbReference type="ARBA" id="ARBA00022946"/>
    </source>
</evidence>
<dbReference type="PRINTS" id="PR01001">
    <property type="entry name" value="FADG3PDH"/>
</dbReference>
<dbReference type="EMBL" id="KB007889">
    <property type="protein sequence ID" value="ELR22155.1"/>
    <property type="molecule type" value="Genomic_DNA"/>
</dbReference>
<dbReference type="VEuPathDB" id="AmoebaDB:ACA1_321920"/>
<dbReference type="OrthoDB" id="264015at2759"/>
<evidence type="ECO:0000256" key="10">
    <source>
        <dbReference type="RuleBase" id="RU361217"/>
    </source>
</evidence>
<evidence type="ECO:0000313" key="12">
    <source>
        <dbReference type="EMBL" id="ELR22155.1"/>
    </source>
</evidence>
<proteinExistence type="inferred from homology"/>
<dbReference type="OMA" id="GVMTIMN"/>
<keyword evidence="6" id="KW-0274">FAD</keyword>
<feature type="domain" description="EF-hand" evidence="11">
    <location>
        <begin position="601"/>
        <end position="636"/>
    </location>
</feature>
<evidence type="ECO:0000313" key="13">
    <source>
        <dbReference type="Proteomes" id="UP000011083"/>
    </source>
</evidence>
<dbReference type="EC" id="1.1.5.3" evidence="4 10"/>
<dbReference type="SUPFAM" id="SSF47473">
    <property type="entry name" value="EF-hand"/>
    <property type="match status" value="1"/>
</dbReference>
<dbReference type="PROSITE" id="PS00977">
    <property type="entry name" value="FAD_G3PDH_1"/>
    <property type="match status" value="1"/>
</dbReference>
<dbReference type="PROSITE" id="PS00018">
    <property type="entry name" value="EF_HAND_1"/>
    <property type="match status" value="1"/>
</dbReference>
<dbReference type="Pfam" id="PF13499">
    <property type="entry name" value="EF-hand_7"/>
    <property type="match status" value="1"/>
</dbReference>
<keyword evidence="7" id="KW-0106">Calcium</keyword>
<dbReference type="InterPro" id="IPR018247">
    <property type="entry name" value="EF_Hand_1_Ca_BS"/>
</dbReference>
<evidence type="ECO:0000256" key="2">
    <source>
        <dbReference type="ARBA" id="ARBA00004745"/>
    </source>
</evidence>
<evidence type="ECO:0000256" key="3">
    <source>
        <dbReference type="ARBA" id="ARBA00007330"/>
    </source>
</evidence>
<organism evidence="12 13">
    <name type="scientific">Acanthamoeba castellanii (strain ATCC 30010 / Neff)</name>
    <dbReference type="NCBI Taxonomy" id="1257118"/>
    <lineage>
        <taxon>Eukaryota</taxon>
        <taxon>Amoebozoa</taxon>
        <taxon>Discosea</taxon>
        <taxon>Longamoebia</taxon>
        <taxon>Centramoebida</taxon>
        <taxon>Acanthamoebidae</taxon>
        <taxon>Acanthamoeba</taxon>
    </lineage>
</organism>
<evidence type="ECO:0000256" key="5">
    <source>
        <dbReference type="ARBA" id="ARBA00022630"/>
    </source>
</evidence>
<dbReference type="Proteomes" id="UP000011083">
    <property type="component" value="Unassembled WGS sequence"/>
</dbReference>
<dbReference type="InterPro" id="IPR006076">
    <property type="entry name" value="FAD-dep_OxRdtase"/>
</dbReference>
<keyword evidence="13" id="KW-1185">Reference proteome</keyword>
<evidence type="ECO:0000259" key="11">
    <source>
        <dbReference type="PROSITE" id="PS50222"/>
    </source>
</evidence>
<evidence type="ECO:0000256" key="1">
    <source>
        <dbReference type="ARBA" id="ARBA00001974"/>
    </source>
</evidence>
<sequence>MWRRLKRVTIYAGVGSAVAAGGLLLYASSPFTGVNASTSLTGPRKTTLIPDFPAPATTLAKLQEGKEFDLLVVGGGATGAGIALDAATRGLNIALVEKYDFSSGTSSRSTKLVHGGVRYLEKAIKNLDYEQYKMVREALHERATVLKVAPHLSYQMPIMLPIYKWWQALEKFPMLRSDSLVGAMVYYDGAHNDSRTNIALALTAATYGATVANHVEVVSLIRAKVTDESGKEKEVVSGAVVRDTLSGKTWEVKAKGVINATGPFTDAVRKMDEGDKCENLVIPSAGVHIVLPDYYSPRDMGLLDPATSDGRVIFFLPWSDTLLRVMTPHKIVVDRKGTPSAPRPLEEEISFILKEVSNYLNQDVTVRRGDVLAAWSGIRPLVKDPTKLGKAGTQEMAEEAVDKAIAEYGLKPRNICVTTDVYLLGARDWTPTMFIKLIQNYGIQREVAQHLASTYGDRAFEVAKVATPTGKRPLAEGYPYLEEEVRHAVHHEYACTAEDVLARRTRLAFLNANVALDVLPRVIDIMAEELRWDDARKKHEYENTKKFLRTMGLEDINSRGVFNNMDILHYRECFDAIDTEHKGHISKQKLKEFVKSEKKDMRDTEIDARLDYIDENKDGVIEFNEFLELMAAIDTHEERDKYRRARSMERKIPTHRSAGGL</sequence>
<evidence type="ECO:0000256" key="9">
    <source>
        <dbReference type="ARBA" id="ARBA00023002"/>
    </source>
</evidence>
<dbReference type="InterPro" id="IPR038299">
    <property type="entry name" value="DAO_C_sf"/>
</dbReference>
<dbReference type="PANTHER" id="PTHR11985:SF15">
    <property type="entry name" value="GLYCEROL-3-PHOSPHATE DEHYDROGENASE, MITOCHONDRIAL"/>
    <property type="match status" value="1"/>
</dbReference>
<dbReference type="SMART" id="SM00054">
    <property type="entry name" value="EFh"/>
    <property type="match status" value="2"/>
</dbReference>
<dbReference type="Gene3D" id="1.10.8.870">
    <property type="entry name" value="Alpha-glycerophosphate oxidase, cap domain"/>
    <property type="match status" value="1"/>
</dbReference>
<dbReference type="PANTHER" id="PTHR11985">
    <property type="entry name" value="GLYCEROL-3-PHOSPHATE DEHYDROGENASE"/>
    <property type="match status" value="1"/>
</dbReference>
<dbReference type="GO" id="GO:0005509">
    <property type="term" value="F:calcium ion binding"/>
    <property type="evidence" value="ECO:0007669"/>
    <property type="project" value="InterPro"/>
</dbReference>
<keyword evidence="9 10" id="KW-0560">Oxidoreductase</keyword>
<dbReference type="GO" id="GO:0006072">
    <property type="term" value="P:glycerol-3-phosphate metabolic process"/>
    <property type="evidence" value="ECO:0007669"/>
    <property type="project" value="UniProtKB-UniRule"/>
</dbReference>
<dbReference type="Pfam" id="PF16901">
    <property type="entry name" value="DAO_C"/>
    <property type="match status" value="1"/>
</dbReference>
<dbReference type="RefSeq" id="XP_004348669.1">
    <property type="nucleotide sequence ID" value="XM_004348619.1"/>
</dbReference>
<dbReference type="KEGG" id="acan:ACA1_321920"/>
<accession>L8HAF0</accession>
<keyword evidence="8" id="KW-0809">Transit peptide</keyword>
<dbReference type="GO" id="GO:0005739">
    <property type="term" value="C:mitochondrion"/>
    <property type="evidence" value="ECO:0007669"/>
    <property type="project" value="TreeGrafter"/>
</dbReference>
<reference evidence="12 13" key="1">
    <citation type="journal article" date="2013" name="Genome Biol.">
        <title>Genome of Acanthamoeba castellanii highlights extensive lateral gene transfer and early evolution of tyrosine kinase signaling.</title>
        <authorList>
            <person name="Clarke M."/>
            <person name="Lohan A.J."/>
            <person name="Liu B."/>
            <person name="Lagkouvardos I."/>
            <person name="Roy S."/>
            <person name="Zafar N."/>
            <person name="Bertelli C."/>
            <person name="Schilde C."/>
            <person name="Kianianmomeni A."/>
            <person name="Burglin T.R."/>
            <person name="Frech C."/>
            <person name="Turcotte B."/>
            <person name="Kopec K.O."/>
            <person name="Synnott J.M."/>
            <person name="Choo C."/>
            <person name="Paponov I."/>
            <person name="Finkler A."/>
            <person name="Soon Heng Tan C."/>
            <person name="Hutchins A.P."/>
            <person name="Weinmeier T."/>
            <person name="Rattei T."/>
            <person name="Chu J.S."/>
            <person name="Gimenez G."/>
            <person name="Irimia M."/>
            <person name="Rigden D.J."/>
            <person name="Fitzpatrick D.A."/>
            <person name="Lorenzo-Morales J."/>
            <person name="Bateman A."/>
            <person name="Chiu C.H."/>
            <person name="Tang P."/>
            <person name="Hegemann P."/>
            <person name="Fromm H."/>
            <person name="Raoult D."/>
            <person name="Greub G."/>
            <person name="Miranda-Saavedra D."/>
            <person name="Chen N."/>
            <person name="Nash P."/>
            <person name="Ginger M.L."/>
            <person name="Horn M."/>
            <person name="Schaap P."/>
            <person name="Caler L."/>
            <person name="Loftus B."/>
        </authorList>
    </citation>
    <scope>NUCLEOTIDE SEQUENCE [LARGE SCALE GENOMIC DNA]</scope>
    <source>
        <strain evidence="12 13">Neff</strain>
    </source>
</reference>
<protein>
    <recommendedName>
        <fullName evidence="4 10">Glycerol-3-phosphate dehydrogenase</fullName>
        <ecNumber evidence="4 10">1.1.5.3</ecNumber>
    </recommendedName>
</protein>
<dbReference type="Pfam" id="PF01266">
    <property type="entry name" value="DAO"/>
    <property type="match status" value="1"/>
</dbReference>
<dbReference type="Gene3D" id="3.30.9.10">
    <property type="entry name" value="D-Amino Acid Oxidase, subunit A, domain 2"/>
    <property type="match status" value="1"/>
</dbReference>
<dbReference type="GeneID" id="14923087"/>
<comment type="pathway">
    <text evidence="2">Polyol metabolism; glycerol degradation.</text>
</comment>
<evidence type="ECO:0000256" key="7">
    <source>
        <dbReference type="ARBA" id="ARBA00022837"/>
    </source>
</evidence>
<dbReference type="FunFam" id="1.10.8.870:FF:000010">
    <property type="entry name" value="Glycerol-3-phosphate dehydrogenase"/>
    <property type="match status" value="1"/>
</dbReference>
<dbReference type="InterPro" id="IPR000447">
    <property type="entry name" value="G3P_DH_FAD-dep"/>
</dbReference>
<dbReference type="Gene3D" id="3.50.50.60">
    <property type="entry name" value="FAD/NAD(P)-binding domain"/>
    <property type="match status" value="1"/>
</dbReference>
<evidence type="ECO:0000256" key="4">
    <source>
        <dbReference type="ARBA" id="ARBA00013029"/>
    </source>
</evidence>
<keyword evidence="5 10" id="KW-0285">Flavoprotein</keyword>
<evidence type="ECO:0000256" key="6">
    <source>
        <dbReference type="ARBA" id="ARBA00022827"/>
    </source>
</evidence>
<dbReference type="GO" id="GO:0004368">
    <property type="term" value="F:glycerol-3-phosphate dehydrogenase (quinone) activity"/>
    <property type="evidence" value="ECO:0007669"/>
    <property type="project" value="UniProtKB-EC"/>
</dbReference>
<dbReference type="InterPro" id="IPR031656">
    <property type="entry name" value="DAO_C"/>
</dbReference>
<dbReference type="CDD" id="cd00051">
    <property type="entry name" value="EFh"/>
    <property type="match status" value="1"/>
</dbReference>
<comment type="similarity">
    <text evidence="3 10">Belongs to the FAD-dependent glycerol-3-phosphate dehydrogenase family.</text>
</comment>
<comment type="cofactor">
    <cofactor evidence="1 10">
        <name>FAD</name>
        <dbReference type="ChEBI" id="CHEBI:57692"/>
    </cofactor>
</comment>